<name>A0A3B7MU60_9BACT</name>
<evidence type="ECO:0000313" key="4">
    <source>
        <dbReference type="Proteomes" id="UP000263900"/>
    </source>
</evidence>
<organism evidence="3 4">
    <name type="scientific">Paraflavitalea soli</name>
    <dbReference type="NCBI Taxonomy" id="2315862"/>
    <lineage>
        <taxon>Bacteria</taxon>
        <taxon>Pseudomonadati</taxon>
        <taxon>Bacteroidota</taxon>
        <taxon>Chitinophagia</taxon>
        <taxon>Chitinophagales</taxon>
        <taxon>Chitinophagaceae</taxon>
        <taxon>Paraflavitalea</taxon>
    </lineage>
</organism>
<feature type="region of interest" description="Disordered" evidence="1">
    <location>
        <begin position="23"/>
        <end position="48"/>
    </location>
</feature>
<feature type="chain" id="PRO_5017705815" evidence="2">
    <location>
        <begin position="22"/>
        <end position="103"/>
    </location>
</feature>
<accession>A0A3B7MU60</accession>
<dbReference type="KEGG" id="pseg:D3H65_22175"/>
<evidence type="ECO:0000313" key="3">
    <source>
        <dbReference type="EMBL" id="AXY76536.1"/>
    </source>
</evidence>
<evidence type="ECO:0000256" key="1">
    <source>
        <dbReference type="SAM" id="MobiDB-lite"/>
    </source>
</evidence>
<evidence type="ECO:0000256" key="2">
    <source>
        <dbReference type="SAM" id="SignalP"/>
    </source>
</evidence>
<dbReference type="Proteomes" id="UP000263900">
    <property type="component" value="Chromosome"/>
</dbReference>
<feature type="compositionally biased region" description="Basic and acidic residues" evidence="1">
    <location>
        <begin position="25"/>
        <end position="48"/>
    </location>
</feature>
<dbReference type="RefSeq" id="WP_119052413.1">
    <property type="nucleotide sequence ID" value="NZ_CP032157.1"/>
</dbReference>
<keyword evidence="4" id="KW-1185">Reference proteome</keyword>
<dbReference type="OrthoDB" id="886826at2"/>
<reference evidence="3 4" key="1">
    <citation type="submission" date="2018-09" db="EMBL/GenBank/DDBJ databases">
        <title>Genome sequencing of strain 6GH32-13.</title>
        <authorList>
            <person name="Weon H.-Y."/>
            <person name="Heo J."/>
            <person name="Kwon S.-W."/>
        </authorList>
    </citation>
    <scope>NUCLEOTIDE SEQUENCE [LARGE SCALE GENOMIC DNA]</scope>
    <source>
        <strain evidence="3 4">5GH32-13</strain>
    </source>
</reference>
<dbReference type="EMBL" id="CP032157">
    <property type="protein sequence ID" value="AXY76536.1"/>
    <property type="molecule type" value="Genomic_DNA"/>
</dbReference>
<gene>
    <name evidence="3" type="ORF">D3H65_22175</name>
</gene>
<feature type="signal peptide" evidence="2">
    <location>
        <begin position="1"/>
        <end position="21"/>
    </location>
</feature>
<protein>
    <submittedName>
        <fullName evidence="3">Uncharacterized protein</fullName>
    </submittedName>
</protein>
<proteinExistence type="predicted"/>
<dbReference type="AlphaFoldDB" id="A0A3B7MU60"/>
<keyword evidence="2" id="KW-0732">Signal</keyword>
<sequence length="103" mass="12493">MKTKLILGIMLLLGLSIGANAQSLRGKDRAQHQRIEQGRRSGELTRGEAYRLSKQQRHMHRQYQRYRRDGHISRGERRHLAYEQRRVNHHIYRYKHNGNKRFY</sequence>